<proteinExistence type="predicted"/>
<feature type="compositionally biased region" description="Polar residues" evidence="1">
    <location>
        <begin position="259"/>
        <end position="270"/>
    </location>
</feature>
<dbReference type="PANTHER" id="PTHR47771:SF3">
    <property type="entry name" value="LD27203P"/>
    <property type="match status" value="1"/>
</dbReference>
<keyword evidence="4" id="KW-1185">Reference proteome</keyword>
<feature type="compositionally biased region" description="Basic residues" evidence="1">
    <location>
        <begin position="275"/>
        <end position="287"/>
    </location>
</feature>
<dbReference type="KEGG" id="clec:106665435"/>
<dbReference type="GeneID" id="106665435"/>
<evidence type="ECO:0000256" key="2">
    <source>
        <dbReference type="SAM" id="SignalP"/>
    </source>
</evidence>
<accession>A0A8I6RLU5</accession>
<keyword evidence="2" id="KW-0732">Signal</keyword>
<feature type="region of interest" description="Disordered" evidence="1">
    <location>
        <begin position="216"/>
        <end position="238"/>
    </location>
</feature>
<dbReference type="RefSeq" id="XP_014247336.1">
    <property type="nucleotide sequence ID" value="XM_014391850.2"/>
</dbReference>
<dbReference type="Proteomes" id="UP000494040">
    <property type="component" value="Unassembled WGS sequence"/>
</dbReference>
<dbReference type="EnsemblMetazoa" id="XM_014391850.2">
    <property type="protein sequence ID" value="XP_014247336.1"/>
    <property type="gene ID" value="LOC106665435"/>
</dbReference>
<feature type="signal peptide" evidence="2">
    <location>
        <begin position="1"/>
        <end position="33"/>
    </location>
</feature>
<organism evidence="3 4">
    <name type="scientific">Cimex lectularius</name>
    <name type="common">Bed bug</name>
    <name type="synonym">Acanthia lectularia</name>
    <dbReference type="NCBI Taxonomy" id="79782"/>
    <lineage>
        <taxon>Eukaryota</taxon>
        <taxon>Metazoa</taxon>
        <taxon>Ecdysozoa</taxon>
        <taxon>Arthropoda</taxon>
        <taxon>Hexapoda</taxon>
        <taxon>Insecta</taxon>
        <taxon>Pterygota</taxon>
        <taxon>Neoptera</taxon>
        <taxon>Paraneoptera</taxon>
        <taxon>Hemiptera</taxon>
        <taxon>Heteroptera</taxon>
        <taxon>Panheteroptera</taxon>
        <taxon>Cimicomorpha</taxon>
        <taxon>Cimicidae</taxon>
        <taxon>Cimex</taxon>
    </lineage>
</organism>
<evidence type="ECO:0000313" key="3">
    <source>
        <dbReference type="EnsemblMetazoa" id="XP_014247336.1"/>
    </source>
</evidence>
<dbReference type="PANTHER" id="PTHR47771">
    <property type="entry name" value="LD27203P-RELATED"/>
    <property type="match status" value="1"/>
</dbReference>
<feature type="chain" id="PRO_5035315556" evidence="2">
    <location>
        <begin position="34"/>
        <end position="287"/>
    </location>
</feature>
<evidence type="ECO:0000313" key="4">
    <source>
        <dbReference type="Proteomes" id="UP000494040"/>
    </source>
</evidence>
<feature type="region of interest" description="Disordered" evidence="1">
    <location>
        <begin position="258"/>
        <end position="287"/>
    </location>
</feature>
<sequence length="287" mass="31341">MGHRQPEGRQCSDETGAIMKALILLCLISTVLCVKNEEKGDTKKTKRGIFHGSYFDGGLGYGLAPPLYHLGPVPIVPGYHVPLPPPVVTRQVPVPVPVPVEKHVPVHVKVPVPFPVAVERHIPVHVRVPVAVPVPVEKHVPVFVDRPVIQHVPVDRPVPVPVDRPVPVPVPHAVPVPVPQPYPVYVNRAVPPVPALPVFPGAVPNSGFIPVPAPATPKEAAAPPPLHPGSPSSGYPVYHHPQYSTYDVEQFQLMKDHSSLQLSQHRSPNHSYGLYRHHPRHSSHKSW</sequence>
<protein>
    <submittedName>
        <fullName evidence="3">Uncharacterized protein</fullName>
    </submittedName>
</protein>
<dbReference type="AlphaFoldDB" id="A0A8I6RLU5"/>
<reference evidence="3" key="1">
    <citation type="submission" date="2022-01" db="UniProtKB">
        <authorList>
            <consortium name="EnsemblMetazoa"/>
        </authorList>
    </citation>
    <scope>IDENTIFICATION</scope>
</reference>
<name>A0A8I6RLU5_CIMLE</name>
<evidence type="ECO:0000256" key="1">
    <source>
        <dbReference type="SAM" id="MobiDB-lite"/>
    </source>
</evidence>